<organism evidence="3 4">
    <name type="scientific">Porites lobata</name>
    <dbReference type="NCBI Taxonomy" id="104759"/>
    <lineage>
        <taxon>Eukaryota</taxon>
        <taxon>Metazoa</taxon>
        <taxon>Cnidaria</taxon>
        <taxon>Anthozoa</taxon>
        <taxon>Hexacorallia</taxon>
        <taxon>Scleractinia</taxon>
        <taxon>Fungiina</taxon>
        <taxon>Poritidae</taxon>
        <taxon>Porites</taxon>
    </lineage>
</organism>
<gene>
    <name evidence="3" type="ORF">PLOB_00005812</name>
</gene>
<dbReference type="Proteomes" id="UP001159405">
    <property type="component" value="Unassembled WGS sequence"/>
</dbReference>
<protein>
    <recommendedName>
        <fullName evidence="2">BEN domain-containing protein</fullName>
    </recommendedName>
</protein>
<sequence>MQQEFSISESLSHCSDYDDILDLDGPMAYPSRVPSLMPMASSRVSRDDGWQQEKSSFPEVNGPCHNCQPLLQSLISRLRNLEAEVEKLKRKQKKGKPTSENEDAQDTERFNGLTKPKTAAEVLAKKLFTQEELQKSSVTGFQCNKDYEARPGLSPSRRNLLESIVLRKAFPGSTWSSVRKDLSLVLKTARASLLTAIKPEPKMRVITQKT</sequence>
<feature type="domain" description="BEN" evidence="2">
    <location>
        <begin position="95"/>
        <end position="193"/>
    </location>
</feature>
<accession>A0ABN8QIM5</accession>
<comment type="caution">
    <text evidence="3">The sequence shown here is derived from an EMBL/GenBank/DDBJ whole genome shotgun (WGS) entry which is preliminary data.</text>
</comment>
<name>A0ABN8QIM5_9CNID</name>
<dbReference type="EMBL" id="CALNXK010000126">
    <property type="protein sequence ID" value="CAH3163423.1"/>
    <property type="molecule type" value="Genomic_DNA"/>
</dbReference>
<dbReference type="PROSITE" id="PS51457">
    <property type="entry name" value="BEN"/>
    <property type="match status" value="1"/>
</dbReference>
<dbReference type="InterPro" id="IPR018379">
    <property type="entry name" value="BEN_domain"/>
</dbReference>
<evidence type="ECO:0000313" key="3">
    <source>
        <dbReference type="EMBL" id="CAH3163423.1"/>
    </source>
</evidence>
<evidence type="ECO:0000313" key="4">
    <source>
        <dbReference type="Proteomes" id="UP001159405"/>
    </source>
</evidence>
<feature type="region of interest" description="Disordered" evidence="1">
    <location>
        <begin position="86"/>
        <end position="115"/>
    </location>
</feature>
<dbReference type="Pfam" id="PF10523">
    <property type="entry name" value="BEN"/>
    <property type="match status" value="1"/>
</dbReference>
<proteinExistence type="predicted"/>
<dbReference type="Gene3D" id="1.10.10.2590">
    <property type="entry name" value="BEN domain"/>
    <property type="match status" value="1"/>
</dbReference>
<evidence type="ECO:0000256" key="1">
    <source>
        <dbReference type="SAM" id="MobiDB-lite"/>
    </source>
</evidence>
<keyword evidence="4" id="KW-1185">Reference proteome</keyword>
<evidence type="ECO:0000259" key="2">
    <source>
        <dbReference type="PROSITE" id="PS51457"/>
    </source>
</evidence>
<reference evidence="3 4" key="1">
    <citation type="submission" date="2022-05" db="EMBL/GenBank/DDBJ databases">
        <authorList>
            <consortium name="Genoscope - CEA"/>
            <person name="William W."/>
        </authorList>
    </citation>
    <scope>NUCLEOTIDE SEQUENCE [LARGE SCALE GENOMIC DNA]</scope>
</reference>